<name>A0A7W4YJ55_LEIAQ</name>
<feature type="transmembrane region" description="Helical" evidence="1">
    <location>
        <begin position="51"/>
        <end position="68"/>
    </location>
</feature>
<keyword evidence="1" id="KW-1133">Transmembrane helix</keyword>
<evidence type="ECO:0000313" key="3">
    <source>
        <dbReference type="Proteomes" id="UP000538196"/>
    </source>
</evidence>
<dbReference type="InterPro" id="IPR012340">
    <property type="entry name" value="NA-bd_OB-fold"/>
</dbReference>
<sequence length="172" mass="17621">MDITSFAWIAWLVLILIFVIIEMLTLDLVFLMIAIGSVGGLISGLVGTPWWGQLIVAAVLSIVLLFFIRPPLLRALKRGGDPAKSNVAALIGMGGLVVSTVSRTGGLVKLAIGETWTARLATAADGAVVASPATELVPGEHVVVVSIEGATAVVTPAPVPSGADGITERSAS</sequence>
<evidence type="ECO:0000313" key="2">
    <source>
        <dbReference type="EMBL" id="MBB2966500.1"/>
    </source>
</evidence>
<dbReference type="Proteomes" id="UP000538196">
    <property type="component" value="Unassembled WGS sequence"/>
</dbReference>
<keyword evidence="3" id="KW-1185">Reference proteome</keyword>
<keyword evidence="1" id="KW-0472">Membrane</keyword>
<dbReference type="EMBL" id="JACHVP010000001">
    <property type="protein sequence ID" value="MBB2966500.1"/>
    <property type="molecule type" value="Genomic_DNA"/>
</dbReference>
<keyword evidence="2" id="KW-0378">Hydrolase</keyword>
<dbReference type="Gene3D" id="2.40.50.140">
    <property type="entry name" value="Nucleic acid-binding proteins"/>
    <property type="match status" value="1"/>
</dbReference>
<keyword evidence="2" id="KW-0645">Protease</keyword>
<reference evidence="2 3" key="1">
    <citation type="submission" date="2020-08" db="EMBL/GenBank/DDBJ databases">
        <title>Sequencing the genomes of 1000 actinobacteria strains.</title>
        <authorList>
            <person name="Klenk H.-P."/>
        </authorList>
    </citation>
    <scope>NUCLEOTIDE SEQUENCE [LARGE SCALE GENOMIC DNA]</scope>
    <source>
        <strain evidence="2 3">DSM 20146</strain>
    </source>
</reference>
<dbReference type="AlphaFoldDB" id="A0A7W4YJ55"/>
<dbReference type="GO" id="GO:0008233">
    <property type="term" value="F:peptidase activity"/>
    <property type="evidence" value="ECO:0007669"/>
    <property type="project" value="UniProtKB-KW"/>
</dbReference>
<gene>
    <name evidence="2" type="ORF">FHX33_001232</name>
</gene>
<accession>A0A7W4YJ55</accession>
<organism evidence="2 3">
    <name type="scientific">Leifsonia aquatica</name>
    <name type="common">Corynebacterium aquaticum</name>
    <dbReference type="NCBI Taxonomy" id="144185"/>
    <lineage>
        <taxon>Bacteria</taxon>
        <taxon>Bacillati</taxon>
        <taxon>Actinomycetota</taxon>
        <taxon>Actinomycetes</taxon>
        <taxon>Micrococcales</taxon>
        <taxon>Microbacteriaceae</taxon>
        <taxon>Leifsonia</taxon>
    </lineage>
</organism>
<proteinExistence type="predicted"/>
<comment type="caution">
    <text evidence="2">The sequence shown here is derived from an EMBL/GenBank/DDBJ whole genome shotgun (WGS) entry which is preliminary data.</text>
</comment>
<evidence type="ECO:0000256" key="1">
    <source>
        <dbReference type="SAM" id="Phobius"/>
    </source>
</evidence>
<dbReference type="GO" id="GO:0006508">
    <property type="term" value="P:proteolysis"/>
    <property type="evidence" value="ECO:0007669"/>
    <property type="project" value="UniProtKB-KW"/>
</dbReference>
<keyword evidence="1" id="KW-0812">Transmembrane</keyword>
<dbReference type="RefSeq" id="WP_021764637.1">
    <property type="nucleotide sequence ID" value="NZ_JACHVP010000001.1"/>
</dbReference>
<protein>
    <submittedName>
        <fullName evidence="2">Membrane protein implicated in regulation of membrane protease activity</fullName>
    </submittedName>
</protein>